<sequence>MELTAPDGPHGARQEEPGSEEGEEAAYREIYGDIQPTQANPGQPRPVERRQRLTGMLSAQGEAVVPGRAALLWRQRGEGGALYDPERLSSRAPGNGQQALGGGATRGPRGPEDTERPARDQGEDRVRQGSAGGCPGRFQRVGDDKWVSPADASGMEPRASSRPHLMALGANIPQQPRAKYSVERCINALGGRRSSAGPWLGHEAKKQDSHLNAMRYGPMPASSSSPHG</sequence>
<feature type="region of interest" description="Disordered" evidence="1">
    <location>
        <begin position="1"/>
        <end position="66"/>
    </location>
</feature>
<feature type="region of interest" description="Disordered" evidence="1">
    <location>
        <begin position="191"/>
        <end position="228"/>
    </location>
</feature>
<feature type="region of interest" description="Disordered" evidence="1">
    <location>
        <begin position="81"/>
        <end position="162"/>
    </location>
</feature>
<accession>A0A9P5H023</accession>
<protein>
    <submittedName>
        <fullName evidence="2">Uncharacterized protein</fullName>
    </submittedName>
</protein>
<evidence type="ECO:0000256" key="1">
    <source>
        <dbReference type="SAM" id="MobiDB-lite"/>
    </source>
</evidence>
<dbReference type="AlphaFoldDB" id="A0A9P5H023"/>
<gene>
    <name evidence="2" type="ORF">G7Z17_g10146</name>
</gene>
<reference evidence="2" key="1">
    <citation type="submission" date="2020-03" db="EMBL/GenBank/DDBJ databases">
        <title>Draft Genome Sequence of Cylindrodendrum hubeiense.</title>
        <authorList>
            <person name="Buettner E."/>
            <person name="Kellner H."/>
        </authorList>
    </citation>
    <scope>NUCLEOTIDE SEQUENCE</scope>
    <source>
        <strain evidence="2">IHI 201604</strain>
    </source>
</reference>
<dbReference type="Proteomes" id="UP000722485">
    <property type="component" value="Unassembled WGS sequence"/>
</dbReference>
<evidence type="ECO:0000313" key="3">
    <source>
        <dbReference type="Proteomes" id="UP000722485"/>
    </source>
</evidence>
<feature type="compositionally biased region" description="Basic and acidic residues" evidence="1">
    <location>
        <begin position="109"/>
        <end position="127"/>
    </location>
</feature>
<keyword evidence="3" id="KW-1185">Reference proteome</keyword>
<dbReference type="EMBL" id="JAANBB010000317">
    <property type="protein sequence ID" value="KAF7544186.1"/>
    <property type="molecule type" value="Genomic_DNA"/>
</dbReference>
<comment type="caution">
    <text evidence="2">The sequence shown here is derived from an EMBL/GenBank/DDBJ whole genome shotgun (WGS) entry which is preliminary data.</text>
</comment>
<evidence type="ECO:0000313" key="2">
    <source>
        <dbReference type="EMBL" id="KAF7544186.1"/>
    </source>
</evidence>
<organism evidence="2 3">
    <name type="scientific">Cylindrodendrum hubeiense</name>
    <dbReference type="NCBI Taxonomy" id="595255"/>
    <lineage>
        <taxon>Eukaryota</taxon>
        <taxon>Fungi</taxon>
        <taxon>Dikarya</taxon>
        <taxon>Ascomycota</taxon>
        <taxon>Pezizomycotina</taxon>
        <taxon>Sordariomycetes</taxon>
        <taxon>Hypocreomycetidae</taxon>
        <taxon>Hypocreales</taxon>
        <taxon>Nectriaceae</taxon>
        <taxon>Cylindrodendrum</taxon>
    </lineage>
</organism>
<name>A0A9P5H023_9HYPO</name>
<proteinExistence type="predicted"/>